<evidence type="ECO:0000313" key="2">
    <source>
        <dbReference type="EMBL" id="MDE1466049.1"/>
    </source>
</evidence>
<accession>A0ABT5ULZ9</accession>
<sequence length="306" mass="33803">MQKAPIEAISASIKEMITKEVINKFDIEINFDVPDAEFVSKIGSKPVINIYLYDLIENYELRYSDSLTTLITVNDGNGDEPSPTLTSNIRYRPTFVNLSFLITAWSRSQNNKSIVEQQILSNIVSGIGKFECIPINILLNNDFNPTPYGVPIQILGQSKLHSIGEFWNSLGTPPKPTIHLAVIAPINVHQIVKVPTIAGTSSATSADNAPFEKGQPHSITIIGTVNITSDITYQDIEVTLKKSDSGLEIKSKLNENCNFFYIDLDEGNYIAWAINVIDNNKGDEKQITLTKTPEGTIKTESLSLSI</sequence>
<evidence type="ECO:0000313" key="3">
    <source>
        <dbReference type="Proteomes" id="UP001528823"/>
    </source>
</evidence>
<feature type="domain" description="Pvc16 N-terminal" evidence="1">
    <location>
        <begin position="9"/>
        <end position="185"/>
    </location>
</feature>
<name>A0ABT5ULZ9_9GAMM</name>
<dbReference type="InterPro" id="IPR025351">
    <property type="entry name" value="Pvc16_N"/>
</dbReference>
<gene>
    <name evidence="2" type="ORF">ORQ98_29270</name>
</gene>
<comment type="caution">
    <text evidence="2">The sequence shown here is derived from an EMBL/GenBank/DDBJ whole genome shotgun (WGS) entry which is preliminary data.</text>
</comment>
<dbReference type="Proteomes" id="UP001528823">
    <property type="component" value="Unassembled WGS sequence"/>
</dbReference>
<keyword evidence="3" id="KW-1185">Reference proteome</keyword>
<organism evidence="2 3">
    <name type="scientific">Spartinivicinus poritis</name>
    <dbReference type="NCBI Taxonomy" id="2994640"/>
    <lineage>
        <taxon>Bacteria</taxon>
        <taxon>Pseudomonadati</taxon>
        <taxon>Pseudomonadota</taxon>
        <taxon>Gammaproteobacteria</taxon>
        <taxon>Oceanospirillales</taxon>
        <taxon>Zooshikellaceae</taxon>
        <taxon>Spartinivicinus</taxon>
    </lineage>
</organism>
<protein>
    <submittedName>
        <fullName evidence="2">Pvc16 family protein</fullName>
    </submittedName>
</protein>
<proteinExistence type="predicted"/>
<evidence type="ECO:0000259" key="1">
    <source>
        <dbReference type="Pfam" id="PF14065"/>
    </source>
</evidence>
<dbReference type="RefSeq" id="WP_274692344.1">
    <property type="nucleotide sequence ID" value="NZ_JAPMOU010000128.1"/>
</dbReference>
<reference evidence="2 3" key="1">
    <citation type="submission" date="2022-11" db="EMBL/GenBank/DDBJ databases">
        <title>Spartinivicinus poritis sp. nov., isolated from scleractinian coral Porites lutea.</title>
        <authorList>
            <person name="Zhang G."/>
            <person name="Cai L."/>
            <person name="Wei Q."/>
        </authorList>
    </citation>
    <scope>NUCLEOTIDE SEQUENCE [LARGE SCALE GENOMIC DNA]</scope>
    <source>
        <strain evidence="2 3">A2-2</strain>
    </source>
</reference>
<dbReference type="EMBL" id="JAPMOU010000128">
    <property type="protein sequence ID" value="MDE1466049.1"/>
    <property type="molecule type" value="Genomic_DNA"/>
</dbReference>
<dbReference type="Pfam" id="PF14065">
    <property type="entry name" value="Pvc16_N"/>
    <property type="match status" value="1"/>
</dbReference>